<accession>A0ABZ1YVE7</accession>
<proteinExistence type="predicted"/>
<keyword evidence="3" id="KW-1185">Reference proteome</keyword>
<gene>
    <name evidence="2" type="ORF">OG563_42675</name>
</gene>
<dbReference type="EMBL" id="CP109441">
    <property type="protein sequence ID" value="WUV45724.1"/>
    <property type="molecule type" value="Genomic_DNA"/>
</dbReference>
<evidence type="ECO:0000256" key="1">
    <source>
        <dbReference type="SAM" id="MobiDB-lite"/>
    </source>
</evidence>
<evidence type="ECO:0000313" key="3">
    <source>
        <dbReference type="Proteomes" id="UP001432062"/>
    </source>
</evidence>
<dbReference type="Proteomes" id="UP001432062">
    <property type="component" value="Chromosome"/>
</dbReference>
<reference evidence="2" key="1">
    <citation type="submission" date="2022-10" db="EMBL/GenBank/DDBJ databases">
        <title>The complete genomes of actinobacterial strains from the NBC collection.</title>
        <authorList>
            <person name="Joergensen T.S."/>
            <person name="Alvarez Arevalo M."/>
            <person name="Sterndorff E.B."/>
            <person name="Faurdal D."/>
            <person name="Vuksanovic O."/>
            <person name="Mourched A.-S."/>
            <person name="Charusanti P."/>
            <person name="Shaw S."/>
            <person name="Blin K."/>
            <person name="Weber T."/>
        </authorList>
    </citation>
    <scope>NUCLEOTIDE SEQUENCE</scope>
    <source>
        <strain evidence="2">NBC_01482</strain>
    </source>
</reference>
<dbReference type="RefSeq" id="WP_329409206.1">
    <property type="nucleotide sequence ID" value="NZ_CP109441.1"/>
</dbReference>
<name>A0ABZ1YVE7_9NOCA</name>
<protein>
    <recommendedName>
        <fullName evidence="4">ANTAR domain-containing protein</fullName>
    </recommendedName>
</protein>
<sequence>MQPVDDQQRHARRMGVAGRARRTGMAIELIPDQLTREQAWAGMQLQEILSHPDPASDHDAHARALADQLGITVQQALHTLHQRMLDRRHS</sequence>
<evidence type="ECO:0000313" key="2">
    <source>
        <dbReference type="EMBL" id="WUV45724.1"/>
    </source>
</evidence>
<organism evidence="2 3">
    <name type="scientific">Nocardia vinacea</name>
    <dbReference type="NCBI Taxonomy" id="96468"/>
    <lineage>
        <taxon>Bacteria</taxon>
        <taxon>Bacillati</taxon>
        <taxon>Actinomycetota</taxon>
        <taxon>Actinomycetes</taxon>
        <taxon>Mycobacteriales</taxon>
        <taxon>Nocardiaceae</taxon>
        <taxon>Nocardia</taxon>
    </lineage>
</organism>
<feature type="region of interest" description="Disordered" evidence="1">
    <location>
        <begin position="1"/>
        <end position="20"/>
    </location>
</feature>
<evidence type="ECO:0008006" key="4">
    <source>
        <dbReference type="Google" id="ProtNLM"/>
    </source>
</evidence>